<evidence type="ECO:0008006" key="4">
    <source>
        <dbReference type="Google" id="ProtNLM"/>
    </source>
</evidence>
<feature type="transmembrane region" description="Helical" evidence="1">
    <location>
        <begin position="12"/>
        <end position="33"/>
    </location>
</feature>
<feature type="transmembrane region" description="Helical" evidence="1">
    <location>
        <begin position="45"/>
        <end position="68"/>
    </location>
</feature>
<feature type="transmembrane region" description="Helical" evidence="1">
    <location>
        <begin position="98"/>
        <end position="119"/>
    </location>
</feature>
<proteinExistence type="predicted"/>
<name>A0ABU7ACG1_9TELE</name>
<dbReference type="Proteomes" id="UP001345963">
    <property type="component" value="Unassembled WGS sequence"/>
</dbReference>
<evidence type="ECO:0000256" key="1">
    <source>
        <dbReference type="SAM" id="Phobius"/>
    </source>
</evidence>
<keyword evidence="3" id="KW-1185">Reference proteome</keyword>
<dbReference type="EMBL" id="JAHUTI010010942">
    <property type="protein sequence ID" value="MED6235841.1"/>
    <property type="molecule type" value="Genomic_DNA"/>
</dbReference>
<gene>
    <name evidence="2" type="ORF">ATANTOWER_001067</name>
</gene>
<evidence type="ECO:0000313" key="2">
    <source>
        <dbReference type="EMBL" id="MED6235841.1"/>
    </source>
</evidence>
<organism evidence="2 3">
    <name type="scientific">Ataeniobius toweri</name>
    <dbReference type="NCBI Taxonomy" id="208326"/>
    <lineage>
        <taxon>Eukaryota</taxon>
        <taxon>Metazoa</taxon>
        <taxon>Chordata</taxon>
        <taxon>Craniata</taxon>
        <taxon>Vertebrata</taxon>
        <taxon>Euteleostomi</taxon>
        <taxon>Actinopterygii</taxon>
        <taxon>Neopterygii</taxon>
        <taxon>Teleostei</taxon>
        <taxon>Neoteleostei</taxon>
        <taxon>Acanthomorphata</taxon>
        <taxon>Ovalentaria</taxon>
        <taxon>Atherinomorphae</taxon>
        <taxon>Cyprinodontiformes</taxon>
        <taxon>Goodeidae</taxon>
        <taxon>Ataeniobius</taxon>
    </lineage>
</organism>
<keyword evidence="1" id="KW-1133">Transmembrane helix</keyword>
<keyword evidence="1" id="KW-0812">Transmembrane</keyword>
<reference evidence="2 3" key="1">
    <citation type="submission" date="2021-07" db="EMBL/GenBank/DDBJ databases">
        <authorList>
            <person name="Palmer J.M."/>
        </authorList>
    </citation>
    <scope>NUCLEOTIDE SEQUENCE [LARGE SCALE GENOMIC DNA]</scope>
    <source>
        <strain evidence="2 3">AT_MEX2019</strain>
        <tissue evidence="2">Muscle</tissue>
    </source>
</reference>
<sequence length="121" mass="12789">MRVGTCDCESVTVFLSGWVLGCPLSQIILGPPLNGGPKVCGSMGVLRAVVLLAVLLGLPCSGGLWLSVAPIYVSASGPRGQVCGFLTPAIKYSYGEPFLLLLLYMRLLFVPVVFLSLFVQV</sequence>
<protein>
    <recommendedName>
        <fullName evidence="4">NADH dehydrogenase subunit 1</fullName>
    </recommendedName>
</protein>
<accession>A0ABU7ACG1</accession>
<comment type="caution">
    <text evidence="2">The sequence shown here is derived from an EMBL/GenBank/DDBJ whole genome shotgun (WGS) entry which is preliminary data.</text>
</comment>
<evidence type="ECO:0000313" key="3">
    <source>
        <dbReference type="Proteomes" id="UP001345963"/>
    </source>
</evidence>
<dbReference type="PROSITE" id="PS51257">
    <property type="entry name" value="PROKAR_LIPOPROTEIN"/>
    <property type="match status" value="1"/>
</dbReference>
<keyword evidence="1" id="KW-0472">Membrane</keyword>